<sequence>MKLIFLSLTLILYSCQRSASPVLPAEENGFFIFLSGDEHAIKQHGLAASTGLRVYSETPSISAPVVKSFRIRIVRGEKIIKSRYVSGNKFPSQFESYLENKALNGDKIIFDNVAAHINGSRLEFEDFFIRLSSR</sequence>
<accession>A0A923PQ58</accession>
<gene>
    <name evidence="2" type="ORF">H9S92_14765</name>
</gene>
<keyword evidence="3" id="KW-1185">Reference proteome</keyword>
<dbReference type="RefSeq" id="WP_187467471.1">
    <property type="nucleotide sequence ID" value="NZ_JACSIT010000136.1"/>
</dbReference>
<evidence type="ECO:0000313" key="3">
    <source>
        <dbReference type="Proteomes" id="UP000650081"/>
    </source>
</evidence>
<keyword evidence="1" id="KW-0732">Signal</keyword>
<comment type="caution">
    <text evidence="2">The sequence shown here is derived from an EMBL/GenBank/DDBJ whole genome shotgun (WGS) entry which is preliminary data.</text>
</comment>
<reference evidence="2" key="1">
    <citation type="submission" date="2020-08" db="EMBL/GenBank/DDBJ databases">
        <title>Lewinella bacteria from marine environments.</title>
        <authorList>
            <person name="Zhong Y."/>
        </authorList>
    </citation>
    <scope>NUCLEOTIDE SEQUENCE</scope>
    <source>
        <strain evidence="2">KCTC 42187</strain>
    </source>
</reference>
<organism evidence="2 3">
    <name type="scientific">Neolewinella lacunae</name>
    <dbReference type="NCBI Taxonomy" id="1517758"/>
    <lineage>
        <taxon>Bacteria</taxon>
        <taxon>Pseudomonadati</taxon>
        <taxon>Bacteroidota</taxon>
        <taxon>Saprospiria</taxon>
        <taxon>Saprospirales</taxon>
        <taxon>Lewinellaceae</taxon>
        <taxon>Neolewinella</taxon>
    </lineage>
</organism>
<proteinExistence type="predicted"/>
<feature type="signal peptide" evidence="1">
    <location>
        <begin position="1"/>
        <end position="19"/>
    </location>
</feature>
<dbReference type="AlphaFoldDB" id="A0A923PQ58"/>
<evidence type="ECO:0008006" key="4">
    <source>
        <dbReference type="Google" id="ProtNLM"/>
    </source>
</evidence>
<evidence type="ECO:0000256" key="1">
    <source>
        <dbReference type="SAM" id="SignalP"/>
    </source>
</evidence>
<dbReference type="PROSITE" id="PS51257">
    <property type="entry name" value="PROKAR_LIPOPROTEIN"/>
    <property type="match status" value="1"/>
</dbReference>
<dbReference type="Proteomes" id="UP000650081">
    <property type="component" value="Unassembled WGS sequence"/>
</dbReference>
<evidence type="ECO:0000313" key="2">
    <source>
        <dbReference type="EMBL" id="MBC6995434.1"/>
    </source>
</evidence>
<feature type="chain" id="PRO_5037434341" description="Lipoprotein" evidence="1">
    <location>
        <begin position="20"/>
        <end position="134"/>
    </location>
</feature>
<protein>
    <recommendedName>
        <fullName evidence="4">Lipoprotein</fullName>
    </recommendedName>
</protein>
<dbReference type="EMBL" id="JACSIT010000136">
    <property type="protein sequence ID" value="MBC6995434.1"/>
    <property type="molecule type" value="Genomic_DNA"/>
</dbReference>
<name>A0A923PQ58_9BACT</name>